<dbReference type="OrthoDB" id="3693665at2"/>
<comment type="caution">
    <text evidence="2">The sequence shown here is derived from an EMBL/GenBank/DDBJ whole genome shotgun (WGS) entry which is preliminary data.</text>
</comment>
<dbReference type="AlphaFoldDB" id="A0A5N6A5F3"/>
<protein>
    <submittedName>
        <fullName evidence="2">Uncharacterized protein</fullName>
    </submittedName>
</protein>
<dbReference type="EMBL" id="VDLY02000013">
    <property type="protein sequence ID" value="KAB8162950.1"/>
    <property type="molecule type" value="Genomic_DNA"/>
</dbReference>
<reference evidence="2" key="1">
    <citation type="submission" date="2019-10" db="EMBL/GenBank/DDBJ databases">
        <title>Nonomuraea sp. nov., isolated from Phyllanthus amarus.</title>
        <authorList>
            <person name="Klykleung N."/>
            <person name="Tanasupawat S."/>
        </authorList>
    </citation>
    <scope>NUCLEOTIDE SEQUENCE [LARGE SCALE GENOMIC DNA]</scope>
    <source>
        <strain evidence="2">3MP-10</strain>
    </source>
</reference>
<sequence length="217" mass="23141">MSSELALPDEPGEVAPAAPPAEMTSELILWAQEARQAAGIATSLAKTSFVPASLRGKPEDITAAILAGAELGMRPMATLRSMDVIQGTPALRAHAMRGLVQSRGHEVELVDSSAEHCVMRGRRAGSETWQTVTWTIERAAQMKLTEKPEWKKQPQTMLVARATGEICRLIASDVLHAMPYAAEELDPGPGGRPVTTTVAEPVTVDEITGQAPEDGAR</sequence>
<evidence type="ECO:0000313" key="2">
    <source>
        <dbReference type="EMBL" id="KAB8162950.1"/>
    </source>
</evidence>
<feature type="region of interest" description="Disordered" evidence="1">
    <location>
        <begin position="185"/>
        <end position="217"/>
    </location>
</feature>
<gene>
    <name evidence="2" type="ORF">FH607_020140</name>
</gene>
<organism evidence="2 3">
    <name type="scientific">Streptomyces mimosae</name>
    <dbReference type="NCBI Taxonomy" id="2586635"/>
    <lineage>
        <taxon>Bacteria</taxon>
        <taxon>Bacillati</taxon>
        <taxon>Actinomycetota</taxon>
        <taxon>Actinomycetes</taxon>
        <taxon>Kitasatosporales</taxon>
        <taxon>Streptomycetaceae</taxon>
        <taxon>Streptomyces</taxon>
    </lineage>
</organism>
<dbReference type="RefSeq" id="WP_139670557.1">
    <property type="nucleotide sequence ID" value="NZ_VDLY02000013.1"/>
</dbReference>
<feature type="region of interest" description="Disordered" evidence="1">
    <location>
        <begin position="1"/>
        <end position="20"/>
    </location>
</feature>
<dbReference type="Proteomes" id="UP000314251">
    <property type="component" value="Unassembled WGS sequence"/>
</dbReference>
<keyword evidence="3" id="KW-1185">Reference proteome</keyword>
<proteinExistence type="predicted"/>
<name>A0A5N6A5F3_9ACTN</name>
<feature type="compositionally biased region" description="Low complexity" evidence="1">
    <location>
        <begin position="193"/>
        <end position="204"/>
    </location>
</feature>
<evidence type="ECO:0000256" key="1">
    <source>
        <dbReference type="SAM" id="MobiDB-lite"/>
    </source>
</evidence>
<evidence type="ECO:0000313" key="3">
    <source>
        <dbReference type="Proteomes" id="UP000314251"/>
    </source>
</evidence>
<accession>A0A5N6A5F3</accession>